<evidence type="ECO:0000313" key="21">
    <source>
        <dbReference type="EMBL" id="RHE31409.1"/>
    </source>
</evidence>
<dbReference type="Proteomes" id="UP000286581">
    <property type="component" value="Unassembled WGS sequence"/>
</dbReference>
<evidence type="ECO:0008006" key="45">
    <source>
        <dbReference type="Google" id="ProtNLM"/>
    </source>
</evidence>
<evidence type="ECO:0000313" key="15">
    <source>
        <dbReference type="EMBL" id="RGW86771.1"/>
    </source>
</evidence>
<evidence type="ECO:0000313" key="19">
    <source>
        <dbReference type="EMBL" id="RHA93124.1"/>
    </source>
</evidence>
<dbReference type="Proteomes" id="UP000479563">
    <property type="component" value="Unassembled WGS sequence"/>
</dbReference>
<evidence type="ECO:0000313" key="6">
    <source>
        <dbReference type="EMBL" id="MCB6961794.1"/>
    </source>
</evidence>
<evidence type="ECO:0000313" key="38">
    <source>
        <dbReference type="Proteomes" id="UP000285290"/>
    </source>
</evidence>
<dbReference type="EMBL" id="CZAJ01000006">
    <property type="protein sequence ID" value="CUO80864.1"/>
    <property type="molecule type" value="Genomic_DNA"/>
</dbReference>
<evidence type="ECO:0000313" key="26">
    <source>
        <dbReference type="Proteomes" id="UP000049472"/>
    </source>
</evidence>
<reference evidence="9" key="9">
    <citation type="submission" date="2020-02" db="EMBL/GenBank/DDBJ databases">
        <authorList>
            <person name="Littmann E."/>
            <person name="Sorbara M."/>
        </authorList>
    </citation>
    <scope>NUCLEOTIDE SEQUENCE</scope>
    <source>
        <strain evidence="10">MSK.16.45</strain>
        <strain evidence="9">MSK.17.79</strain>
    </source>
</reference>
<evidence type="ECO:0000313" key="23">
    <source>
        <dbReference type="EMBL" id="RHL02723.1"/>
    </source>
</evidence>
<evidence type="ECO:0000313" key="39">
    <source>
        <dbReference type="Proteomes" id="UP000286181"/>
    </source>
</evidence>
<reference evidence="9" key="8">
    <citation type="journal article" date="2020" name="Cell Host Microbe">
        <title>Functional and Genomic Variation between Human-Derived Isolates of Lachnospiraceae Reveals Inter- and Intra-Species Diversity.</title>
        <authorList>
            <person name="Sorbara M.T."/>
            <person name="Littmann E.R."/>
            <person name="Fontana E."/>
            <person name="Moody T.U."/>
            <person name="Kohout C.E."/>
            <person name="Gjonbalaj M."/>
            <person name="Eaton V."/>
            <person name="Seok R."/>
            <person name="Leiner I.M."/>
            <person name="Pamer E.G."/>
        </authorList>
    </citation>
    <scope>NUCLEOTIDE SEQUENCE</scope>
    <source>
        <strain evidence="10">MSK.16.45</strain>
        <strain evidence="9">MSK.17.79</strain>
    </source>
</reference>
<dbReference type="EMBL" id="JAJCJQ010000024">
    <property type="protein sequence ID" value="MCB6961794.1"/>
    <property type="molecule type" value="Genomic_DNA"/>
</dbReference>
<dbReference type="EMBL" id="QRPB01000015">
    <property type="protein sequence ID" value="RHL77318.1"/>
    <property type="molecule type" value="Genomic_DNA"/>
</dbReference>
<evidence type="ECO:0000313" key="4">
    <source>
        <dbReference type="EMBL" id="CUO80864.1"/>
    </source>
</evidence>
<dbReference type="Proteomes" id="UP001197741">
    <property type="component" value="Unassembled WGS sequence"/>
</dbReference>
<gene>
    <name evidence="24" type="ORF">DW001_11850</name>
    <name evidence="23" type="ORF">DW038_11790</name>
    <name evidence="22" type="ORF">DW703_12650</name>
    <name evidence="21" type="ORF">DW753_10600</name>
    <name evidence="20" type="ORF">DW775_11050</name>
    <name evidence="19" type="ORF">DW912_05530</name>
    <name evidence="18" type="ORF">DW948_06985</name>
    <name evidence="17" type="ORF">DW975_10020</name>
    <name evidence="15" type="ORF">DWV45_09100</name>
    <name evidence="14" type="ORF">DWV78_09650</name>
    <name evidence="16" type="ORF">DXA03_04825</name>
    <name evidence="13" type="ORF">DXB72_04745</name>
    <name evidence="12" type="ORF">DXD95_11975</name>
    <name evidence="4" type="ORF">ERS852497_00886</name>
    <name evidence="3" type="ORF">ERS852580_02223</name>
    <name evidence="25" type="ORF">FYL37_09905</name>
    <name evidence="10" type="ORF">G4312_07710</name>
    <name evidence="9" type="ORF">G4319_10035</name>
    <name evidence="8" type="ORF">GKE07_04780</name>
    <name evidence="11" type="ORF">LD38_06155</name>
    <name evidence="5" type="ORF">LIZ56_07900</name>
    <name evidence="6" type="ORF">LIZ82_12985</name>
    <name evidence="7" type="ORF">LK487_11555</name>
    <name evidence="2" type="ORF">T1815_01911</name>
</gene>
<dbReference type="AlphaFoldDB" id="A0A0M6WXI8"/>
<evidence type="ECO:0000313" key="37">
    <source>
        <dbReference type="Proteomes" id="UP000285209"/>
    </source>
</evidence>
<dbReference type="EMBL" id="QSUG01000003">
    <property type="protein sequence ID" value="RGN25065.1"/>
    <property type="molecule type" value="Genomic_DNA"/>
</dbReference>
<evidence type="ECO:0000313" key="27">
    <source>
        <dbReference type="Proteomes" id="UP000095602"/>
    </source>
</evidence>
<dbReference type="Proteomes" id="UP000095602">
    <property type="component" value="Unassembled WGS sequence"/>
</dbReference>
<evidence type="ECO:0000313" key="20">
    <source>
        <dbReference type="EMBL" id="RHD92877.1"/>
    </source>
</evidence>
<accession>A0A0M6WXI8</accession>
<evidence type="ECO:0000313" key="32">
    <source>
        <dbReference type="Proteomes" id="UP000266698"/>
    </source>
</evidence>
<evidence type="ECO:0000313" key="9">
    <source>
        <dbReference type="EMBL" id="NSC27676.1"/>
    </source>
</evidence>
<dbReference type="Proteomes" id="UP001193670">
    <property type="component" value="Unassembled WGS sequence"/>
</dbReference>
<dbReference type="OMA" id="PIHEHIT"/>
<keyword evidence="1" id="KW-1133">Transmembrane helix</keyword>
<evidence type="ECO:0000313" key="13">
    <source>
        <dbReference type="EMBL" id="RGN25065.1"/>
    </source>
</evidence>
<evidence type="ECO:0000313" key="44">
    <source>
        <dbReference type="Proteomes" id="UP000479563"/>
    </source>
</evidence>
<dbReference type="Proteomes" id="UP000286181">
    <property type="component" value="Unassembled WGS sequence"/>
</dbReference>
<evidence type="ECO:0000313" key="3">
    <source>
        <dbReference type="EMBL" id="CUN15051.1"/>
    </source>
</evidence>
<dbReference type="GeneID" id="86987054"/>
<dbReference type="EMBL" id="VSTG01000012">
    <property type="protein sequence ID" value="TYL57291.1"/>
    <property type="molecule type" value="Genomic_DNA"/>
</dbReference>
<evidence type="ECO:0000313" key="11">
    <source>
        <dbReference type="EMBL" id="PWE84171.1"/>
    </source>
</evidence>
<evidence type="ECO:0000313" key="25">
    <source>
        <dbReference type="EMBL" id="TYL57291.1"/>
    </source>
</evidence>
<evidence type="ECO:0000313" key="41">
    <source>
        <dbReference type="Proteomes" id="UP000286341"/>
    </source>
</evidence>
<evidence type="ECO:0000313" key="30">
    <source>
        <dbReference type="Proteomes" id="UP000260642"/>
    </source>
</evidence>
<dbReference type="RefSeq" id="WP_012741043.1">
    <property type="nucleotide sequence ID" value="NZ_CP092643.1"/>
</dbReference>
<evidence type="ECO:0000313" key="10">
    <source>
        <dbReference type="EMBL" id="NSC77164.1"/>
    </source>
</evidence>
<reference evidence="8 44" key="5">
    <citation type="journal article" date="2019" name="Nat. Med.">
        <title>A library of human gut bacterial isolates paired with longitudinal multiomics data enables mechanistic microbiome research.</title>
        <authorList>
            <person name="Poyet M."/>
            <person name="Groussin M."/>
            <person name="Gibbons S.M."/>
            <person name="Avila-Pacheco J."/>
            <person name="Jiang X."/>
            <person name="Kearney S.M."/>
            <person name="Perrotta A.R."/>
            <person name="Berdy B."/>
            <person name="Zhao S."/>
            <person name="Lieberman T.D."/>
            <person name="Swanson P.K."/>
            <person name="Smith M."/>
            <person name="Roesemann S."/>
            <person name="Alexander J.E."/>
            <person name="Rich S.A."/>
            <person name="Livny J."/>
            <person name="Vlamakis H."/>
            <person name="Clish C."/>
            <person name="Bullock K."/>
            <person name="Deik A."/>
            <person name="Scott J."/>
            <person name="Pierce K.A."/>
            <person name="Xavier R.J."/>
            <person name="Alm E.J."/>
        </authorList>
    </citation>
    <scope>NUCLEOTIDE SEQUENCE [LARGE SCALE GENOMIC DNA]</scope>
    <source>
        <strain evidence="8 44">BIOML-A11</strain>
    </source>
</reference>
<evidence type="ECO:0000313" key="33">
    <source>
        <dbReference type="Proteomes" id="UP000283431"/>
    </source>
</evidence>
<name>A0A0M6WXI8_9FIRM</name>
<dbReference type="Proteomes" id="UP000286220">
    <property type="component" value="Unassembled WGS sequence"/>
</dbReference>
<dbReference type="Proteomes" id="UP000260642">
    <property type="component" value="Unassembled WGS sequence"/>
</dbReference>
<dbReference type="EMBL" id="QSKY01000021">
    <property type="protein sequence ID" value="RHF01690.1"/>
    <property type="molecule type" value="Genomic_DNA"/>
</dbReference>
<dbReference type="EMBL" id="WKQP01000005">
    <property type="protein sequence ID" value="MSC59533.1"/>
    <property type="molecule type" value="Genomic_DNA"/>
</dbReference>
<dbReference type="Proteomes" id="UP001197847">
    <property type="component" value="Unassembled WGS sequence"/>
</dbReference>
<evidence type="ECO:0000313" key="22">
    <source>
        <dbReference type="EMBL" id="RHF01690.1"/>
    </source>
</evidence>
<reference evidence="25 43" key="7">
    <citation type="submission" date="2019-09" db="EMBL/GenBank/DDBJ databases">
        <title>Strain-level analysis of Eubacterium rectale using genomes from metagenomes.</title>
        <authorList>
            <person name="Karcher N."/>
            <person name="Segata N."/>
        </authorList>
    </citation>
    <scope>NUCLEOTIDE SEQUENCE [LARGE SCALE GENOMIC DNA]</scope>
    <source>
        <strain evidence="25 43">L2-21</strain>
    </source>
</reference>
<evidence type="ECO:0000313" key="24">
    <source>
        <dbReference type="EMBL" id="RHL77318.1"/>
    </source>
</evidence>
<evidence type="ECO:0000313" key="28">
    <source>
        <dbReference type="Proteomes" id="UP000095673"/>
    </source>
</evidence>
<dbReference type="EMBL" id="QSKC01000013">
    <property type="protein sequence ID" value="RHE31409.1"/>
    <property type="molecule type" value="Genomic_DNA"/>
</dbReference>
<organism evidence="2 26">
    <name type="scientific">Agathobacter rectalis</name>
    <dbReference type="NCBI Taxonomy" id="39491"/>
    <lineage>
        <taxon>Bacteria</taxon>
        <taxon>Bacillati</taxon>
        <taxon>Bacillota</taxon>
        <taxon>Clostridia</taxon>
        <taxon>Lachnospirales</taxon>
        <taxon>Lachnospiraceae</taxon>
        <taxon>Agathobacter</taxon>
    </lineage>
</organism>
<feature type="transmembrane region" description="Helical" evidence="1">
    <location>
        <begin position="80"/>
        <end position="96"/>
    </location>
</feature>
<dbReference type="EMBL" id="QSOB01000019">
    <property type="protein sequence ID" value="RGI66334.1"/>
    <property type="molecule type" value="Genomic_DNA"/>
</dbReference>
<reference evidence="26" key="3">
    <citation type="submission" date="2015-05" db="EMBL/GenBank/DDBJ databases">
        <authorList>
            <consortium name="Pathogen Informatics"/>
        </authorList>
    </citation>
    <scope>NUCLEOTIDE SEQUENCE [LARGE SCALE GENOMIC DNA]</scope>
    <source>
        <strain evidence="4 27">2789STDY5834884</strain>
        <strain evidence="3 28">2789STDY5834968</strain>
        <strain evidence="26">T1-815</strain>
    </source>
</reference>
<dbReference type="EMBL" id="JAJFBX010000017">
    <property type="protein sequence ID" value="MCC2747655.1"/>
    <property type="molecule type" value="Genomic_DNA"/>
</dbReference>
<reference evidence="5" key="10">
    <citation type="submission" date="2021-10" db="EMBL/GenBank/DDBJ databases">
        <title>Collection of gut derived symbiotic bacterial strains cultured from healthy donors.</title>
        <authorList>
            <person name="Lin H."/>
            <person name="Littmann E."/>
            <person name="Kohout C."/>
            <person name="Pamer E.G."/>
        </authorList>
    </citation>
    <scope>NUCLEOTIDE SEQUENCE</scope>
    <source>
        <strain evidence="6">DFI.7.28A</strain>
        <strain evidence="5">DFI.9.42</strain>
    </source>
</reference>
<reference evidence="11 29" key="1">
    <citation type="submission" date="2014-09" db="EMBL/GenBank/DDBJ databases">
        <title>Butyrate-producing bacteria isolated from human gut.</title>
        <authorList>
            <person name="Zhang Q."/>
            <person name="Zhao L."/>
        </authorList>
    </citation>
    <scope>NUCLEOTIDE SEQUENCE [LARGE SCALE GENOMIC DNA]</scope>
    <source>
        <strain evidence="11 29">R22</strain>
    </source>
</reference>
<evidence type="ECO:0000313" key="18">
    <source>
        <dbReference type="EMBL" id="RHA14414.1"/>
    </source>
</evidence>
<evidence type="ECO:0000313" key="29">
    <source>
        <dbReference type="Proteomes" id="UP000245905"/>
    </source>
</evidence>
<dbReference type="Proteomes" id="UP000260970">
    <property type="component" value="Unassembled WGS sequence"/>
</dbReference>
<dbReference type="EMBL" id="QSAE01000028">
    <property type="protein sequence ID" value="RGW39393.1"/>
    <property type="molecule type" value="Genomic_DNA"/>
</dbReference>
<dbReference type="OrthoDB" id="1778891at2"/>
<keyword evidence="1" id="KW-0812">Transmembrane</keyword>
<dbReference type="EMBL" id="QROF01000011">
    <property type="protein sequence ID" value="RHL02723.1"/>
    <property type="molecule type" value="Genomic_DNA"/>
</dbReference>
<protein>
    <recommendedName>
        <fullName evidence="45">ATP synthase subunit I</fullName>
    </recommendedName>
</protein>
<dbReference type="Proteomes" id="UP000283431">
    <property type="component" value="Unassembled WGS sequence"/>
</dbReference>
<dbReference type="Proteomes" id="UP000286341">
    <property type="component" value="Unassembled WGS sequence"/>
</dbReference>
<dbReference type="Proteomes" id="UP000283683">
    <property type="component" value="Unassembled WGS sequence"/>
</dbReference>
<evidence type="ECO:0000313" key="16">
    <source>
        <dbReference type="EMBL" id="RGZ19354.1"/>
    </source>
</evidence>
<dbReference type="EMBL" id="QSFB01000007">
    <property type="protein sequence ID" value="RHA14414.1"/>
    <property type="molecule type" value="Genomic_DNA"/>
</dbReference>
<evidence type="ECO:0000313" key="35">
    <source>
        <dbReference type="Proteomes" id="UP000283683"/>
    </source>
</evidence>
<dbReference type="EMBL" id="QSFZ01000004">
    <property type="protein sequence ID" value="RHA93124.1"/>
    <property type="molecule type" value="Genomic_DNA"/>
</dbReference>
<evidence type="ECO:0000313" key="34">
    <source>
        <dbReference type="Proteomes" id="UP000283501"/>
    </source>
</evidence>
<dbReference type="EMBL" id="QSDV01000004">
    <property type="protein sequence ID" value="RGZ19354.1"/>
    <property type="molecule type" value="Genomic_DNA"/>
</dbReference>
<dbReference type="EMBL" id="CYXM01000010">
    <property type="protein sequence ID" value="CUN15051.1"/>
    <property type="molecule type" value="Genomic_DNA"/>
</dbReference>
<evidence type="ECO:0000313" key="8">
    <source>
        <dbReference type="EMBL" id="MSC59533.1"/>
    </source>
</evidence>
<dbReference type="EMBL" id="JAAIMP010000009">
    <property type="protein sequence ID" value="NSC77164.1"/>
    <property type="molecule type" value="Genomic_DNA"/>
</dbReference>
<dbReference type="Proteomes" id="UP000245905">
    <property type="component" value="Unassembled WGS sequence"/>
</dbReference>
<dbReference type="Proteomes" id="UP000049472">
    <property type="component" value="Unassembled WGS sequence"/>
</dbReference>
<dbReference type="Proteomes" id="UP001193756">
    <property type="component" value="Unassembled WGS sequence"/>
</dbReference>
<dbReference type="EMBL" id="QSEN01000017">
    <property type="protein sequence ID" value="RGZ74708.1"/>
    <property type="molecule type" value="Genomic_DNA"/>
</dbReference>
<keyword evidence="1" id="KW-0472">Membrane</keyword>
<feature type="transmembrane region" description="Helical" evidence="1">
    <location>
        <begin position="12"/>
        <end position="31"/>
    </location>
</feature>
<evidence type="ECO:0000313" key="17">
    <source>
        <dbReference type="EMBL" id="RGZ74708.1"/>
    </source>
</evidence>
<evidence type="ECO:0000313" key="43">
    <source>
        <dbReference type="Proteomes" id="UP000324325"/>
    </source>
</evidence>
<reference evidence="30 31" key="4">
    <citation type="submission" date="2018-08" db="EMBL/GenBank/DDBJ databases">
        <title>A genome reference for cultivated species of the human gut microbiota.</title>
        <authorList>
            <person name="Zou Y."/>
            <person name="Xue W."/>
            <person name="Luo G."/>
        </authorList>
    </citation>
    <scope>NUCLEOTIDE SEQUENCE [LARGE SCALE GENOMIC DNA]</scope>
    <source>
        <strain evidence="15 35">AF06-19</strain>
        <strain evidence="14 42">AF12-8</strain>
        <strain evidence="24 32">AF36-2BH</strain>
        <strain evidence="23 39">AF39-14AC</strain>
        <strain evidence="22 34">AM26-2LB</strain>
        <strain evidence="21 38">AM29-10</strain>
        <strain evidence="20 36">AM30-13AC</strain>
        <strain evidence="19 40">AM42-17AT</strain>
        <strain evidence="18 41">AM44-1AT</strain>
        <strain evidence="17 33">AM48-7</strain>
        <strain evidence="16 37">AM54-25XD</strain>
        <strain evidence="13 31">OM05-6AA</strain>
        <strain evidence="12 30">TM10-3</strain>
    </source>
</reference>
<dbReference type="EMBL" id="JRFS01000011">
    <property type="protein sequence ID" value="PWE84171.1"/>
    <property type="molecule type" value="Genomic_DNA"/>
</dbReference>
<sequence length="143" mass="15665">MLKRINDALPGLVFGIVFYGIVVQLIGVWFVTDKISYSIGLWYGIAIAVGIAVNIATVIYDATAIYGQKDANRRIVAKSLLRYIVVAVLLFILGLFDFGNLIMAFVGMLGLKISAYLQPLFMKVTDRFSGRSDASSAGEMETE</sequence>
<reference evidence="2" key="2">
    <citation type="submission" date="2015-05" db="EMBL/GenBank/DDBJ databases">
        <authorList>
            <person name="Wang D.B."/>
            <person name="Wang M."/>
        </authorList>
    </citation>
    <scope>NUCLEOTIDE SEQUENCE [LARGE SCALE GENOMIC DNA]</scope>
    <source>
        <strain evidence="2">T1-815</strain>
    </source>
</reference>
<evidence type="ECO:0000313" key="42">
    <source>
        <dbReference type="Proteomes" id="UP000286581"/>
    </source>
</evidence>
<dbReference type="Proteomes" id="UP000285290">
    <property type="component" value="Unassembled WGS sequence"/>
</dbReference>
<evidence type="ECO:0000256" key="1">
    <source>
        <dbReference type="SAM" id="Phobius"/>
    </source>
</evidence>
<evidence type="ECO:0000313" key="12">
    <source>
        <dbReference type="EMBL" id="RGI66334.1"/>
    </source>
</evidence>
<dbReference type="Proteomes" id="UP000324325">
    <property type="component" value="Unassembled WGS sequence"/>
</dbReference>
<evidence type="ECO:0000313" key="7">
    <source>
        <dbReference type="EMBL" id="MCC2747655.1"/>
    </source>
</evidence>
<dbReference type="Proteomes" id="UP000284835">
    <property type="component" value="Unassembled WGS sequence"/>
</dbReference>
<dbReference type="Proteomes" id="UP000285209">
    <property type="component" value="Unassembled WGS sequence"/>
</dbReference>
<keyword evidence="26" id="KW-1185">Reference proteome</keyword>
<evidence type="ECO:0000313" key="14">
    <source>
        <dbReference type="EMBL" id="RGW39393.1"/>
    </source>
</evidence>
<evidence type="ECO:0000313" key="2">
    <source>
        <dbReference type="EMBL" id="CRL42462.1"/>
    </source>
</evidence>
<dbReference type="EMBL" id="QSAZ01000008">
    <property type="protein sequence ID" value="RGW86771.1"/>
    <property type="molecule type" value="Genomic_DNA"/>
</dbReference>
<dbReference type="Proteomes" id="UP000283501">
    <property type="component" value="Unassembled WGS sequence"/>
</dbReference>
<dbReference type="EMBL" id="CVRQ01000069">
    <property type="protein sequence ID" value="CRL42462.1"/>
    <property type="molecule type" value="Genomic_DNA"/>
</dbReference>
<dbReference type="Proteomes" id="UP000266698">
    <property type="component" value="Unassembled WGS sequence"/>
</dbReference>
<dbReference type="EMBL" id="JAJCJK010000010">
    <property type="protein sequence ID" value="MCB6938332.1"/>
    <property type="molecule type" value="Genomic_DNA"/>
</dbReference>
<proteinExistence type="predicted"/>
<dbReference type="EMBL" id="JAAILW010000018">
    <property type="protein sequence ID" value="NSC27676.1"/>
    <property type="molecule type" value="Genomic_DNA"/>
</dbReference>
<dbReference type="EMBL" id="QSJS01000015">
    <property type="protein sequence ID" value="RHD92877.1"/>
    <property type="molecule type" value="Genomic_DNA"/>
</dbReference>
<feature type="transmembrane region" description="Helical" evidence="1">
    <location>
        <begin position="37"/>
        <end position="60"/>
    </location>
</feature>
<evidence type="ECO:0000313" key="36">
    <source>
        <dbReference type="Proteomes" id="UP000284835"/>
    </source>
</evidence>
<reference evidence="7" key="11">
    <citation type="submission" date="2021-10" db="EMBL/GenBank/DDBJ databases">
        <title>Collection of gut derived symbiotic bacterial strains cultured from healthy donors.</title>
        <authorList>
            <person name="Lin H."/>
            <person name="Littmann E."/>
            <person name="Claire K."/>
            <person name="Pamer E."/>
        </authorList>
    </citation>
    <scope>NUCLEOTIDE SEQUENCE</scope>
    <source>
        <strain evidence="7">MSK.22.92</strain>
    </source>
</reference>
<evidence type="ECO:0000313" key="5">
    <source>
        <dbReference type="EMBL" id="MCB6938332.1"/>
    </source>
</evidence>
<evidence type="ECO:0000313" key="40">
    <source>
        <dbReference type="Proteomes" id="UP000286220"/>
    </source>
</evidence>
<dbReference type="Proteomes" id="UP000095673">
    <property type="component" value="Unassembled WGS sequence"/>
</dbReference>
<dbReference type="Proteomes" id="UP001197684">
    <property type="component" value="Unassembled WGS sequence"/>
</dbReference>
<reference evidence="25 43" key="6">
    <citation type="submission" date="2019-08" db="EMBL/GenBank/DDBJ databases">
        <authorList>
            <person name="Duncan S."/>
            <person name="Walker A."/>
        </authorList>
    </citation>
    <scope>NUCLEOTIDE SEQUENCE [LARGE SCALE GENOMIC DNA]</scope>
    <source>
        <strain evidence="25 43">L2-21</strain>
    </source>
</reference>
<evidence type="ECO:0000313" key="31">
    <source>
        <dbReference type="Proteomes" id="UP000260970"/>
    </source>
</evidence>